<organism evidence="1 2">
    <name type="scientific">Helianthus annuus</name>
    <name type="common">Common sunflower</name>
    <dbReference type="NCBI Taxonomy" id="4232"/>
    <lineage>
        <taxon>Eukaryota</taxon>
        <taxon>Viridiplantae</taxon>
        <taxon>Streptophyta</taxon>
        <taxon>Embryophyta</taxon>
        <taxon>Tracheophyta</taxon>
        <taxon>Spermatophyta</taxon>
        <taxon>Magnoliopsida</taxon>
        <taxon>eudicotyledons</taxon>
        <taxon>Gunneridae</taxon>
        <taxon>Pentapetalae</taxon>
        <taxon>asterids</taxon>
        <taxon>campanulids</taxon>
        <taxon>Asterales</taxon>
        <taxon>Asteraceae</taxon>
        <taxon>Asteroideae</taxon>
        <taxon>Heliantheae alliance</taxon>
        <taxon>Heliantheae</taxon>
        <taxon>Helianthus</taxon>
    </lineage>
</organism>
<dbReference type="EMBL" id="MNCJ02000331">
    <property type="protein sequence ID" value="KAF5760089.1"/>
    <property type="molecule type" value="Genomic_DNA"/>
</dbReference>
<dbReference type="Gramene" id="mRNA:HanXRQr2_Chr16g0749171">
    <property type="protein sequence ID" value="CDS:HanXRQr2_Chr16g0749171.1"/>
    <property type="gene ID" value="HanXRQr2_Chr16g0749171"/>
</dbReference>
<comment type="caution">
    <text evidence="1">The sequence shown here is derived from an EMBL/GenBank/DDBJ whole genome shotgun (WGS) entry which is preliminary data.</text>
</comment>
<name>A0A9K3H0B2_HELAN</name>
<proteinExistence type="predicted"/>
<evidence type="ECO:0000313" key="1">
    <source>
        <dbReference type="EMBL" id="KAF5760089.1"/>
    </source>
</evidence>
<evidence type="ECO:0000313" key="2">
    <source>
        <dbReference type="Proteomes" id="UP000215914"/>
    </source>
</evidence>
<dbReference type="Proteomes" id="UP000215914">
    <property type="component" value="Unassembled WGS sequence"/>
</dbReference>
<keyword evidence="2" id="KW-1185">Reference proteome</keyword>
<reference evidence="1" key="1">
    <citation type="journal article" date="2017" name="Nature">
        <title>The sunflower genome provides insights into oil metabolism, flowering and Asterid evolution.</title>
        <authorList>
            <person name="Badouin H."/>
            <person name="Gouzy J."/>
            <person name="Grassa C.J."/>
            <person name="Murat F."/>
            <person name="Staton S.E."/>
            <person name="Cottret L."/>
            <person name="Lelandais-Briere C."/>
            <person name="Owens G.L."/>
            <person name="Carrere S."/>
            <person name="Mayjonade B."/>
            <person name="Legrand L."/>
            <person name="Gill N."/>
            <person name="Kane N.C."/>
            <person name="Bowers J.E."/>
            <person name="Hubner S."/>
            <person name="Bellec A."/>
            <person name="Berard A."/>
            <person name="Berges H."/>
            <person name="Blanchet N."/>
            <person name="Boniface M.C."/>
            <person name="Brunel D."/>
            <person name="Catrice O."/>
            <person name="Chaidir N."/>
            <person name="Claudel C."/>
            <person name="Donnadieu C."/>
            <person name="Faraut T."/>
            <person name="Fievet G."/>
            <person name="Helmstetter N."/>
            <person name="King M."/>
            <person name="Knapp S.J."/>
            <person name="Lai Z."/>
            <person name="Le Paslier M.C."/>
            <person name="Lippi Y."/>
            <person name="Lorenzon L."/>
            <person name="Mandel J.R."/>
            <person name="Marage G."/>
            <person name="Marchand G."/>
            <person name="Marquand E."/>
            <person name="Bret-Mestries E."/>
            <person name="Morien E."/>
            <person name="Nambeesan S."/>
            <person name="Nguyen T."/>
            <person name="Pegot-Espagnet P."/>
            <person name="Pouilly N."/>
            <person name="Raftis F."/>
            <person name="Sallet E."/>
            <person name="Schiex T."/>
            <person name="Thomas J."/>
            <person name="Vandecasteele C."/>
            <person name="Vares D."/>
            <person name="Vear F."/>
            <person name="Vautrin S."/>
            <person name="Crespi M."/>
            <person name="Mangin B."/>
            <person name="Burke J.M."/>
            <person name="Salse J."/>
            <person name="Munos S."/>
            <person name="Vincourt P."/>
            <person name="Rieseberg L.H."/>
            <person name="Langlade N.B."/>
        </authorList>
    </citation>
    <scope>NUCLEOTIDE SEQUENCE</scope>
    <source>
        <tissue evidence="1">Leaves</tissue>
    </source>
</reference>
<dbReference type="Pfam" id="PF14223">
    <property type="entry name" value="Retrotran_gag_2"/>
    <property type="match status" value="1"/>
</dbReference>
<gene>
    <name evidence="1" type="ORF">HanXRQr2_Chr16g0749171</name>
</gene>
<dbReference type="AlphaFoldDB" id="A0A9K3H0B2"/>
<accession>A0A9K3H0B2</accession>
<protein>
    <submittedName>
        <fullName evidence="1">Uncharacterized protein</fullName>
    </submittedName>
</protein>
<sequence length="217" mass="25595">MSNNGEEFYNAFTSESTDRRSELKEYLREISENLKFENMYGSQQKPPKLMKVEDYNWWKNRFEGWVKAFAPESWLKLTNGYIEPVKEGGELIDPKDFTDIDIKNVVAEYKMITLIKQSVREDIISLLEQEKTSKSLWEALGKKCVGSNEIVKNKKKLLRKEFDLFNCMKNESVCKMIERFGHLKMELARHEIKYSEEEMVDKLFDSFPMIKIGNTSL</sequence>
<reference evidence="1" key="2">
    <citation type="submission" date="2020-06" db="EMBL/GenBank/DDBJ databases">
        <title>Helianthus annuus Genome sequencing and assembly Release 2.</title>
        <authorList>
            <person name="Gouzy J."/>
            <person name="Langlade N."/>
            <person name="Munos S."/>
        </authorList>
    </citation>
    <scope>NUCLEOTIDE SEQUENCE</scope>
    <source>
        <tissue evidence="1">Leaves</tissue>
    </source>
</reference>